<accession>A0A6G5AH67</accession>
<evidence type="ECO:0000313" key="1">
    <source>
        <dbReference type="EMBL" id="NIE50159.1"/>
    </source>
</evidence>
<sequence>MCARMVHGLDFVYHQPLTMGSKRRVVVRDLWVFSLIKTKVRKLPLLDYSWGSIRAHNRSCASPNLQTACPVTKQHFWPCWCFVKSFKWKMLVICRYSDLVSVENCCPLVGL</sequence>
<dbReference type="EMBL" id="GIKN01007886">
    <property type="protein sequence ID" value="NIE50159.1"/>
    <property type="molecule type" value="Transcribed_RNA"/>
</dbReference>
<reference evidence="1" key="1">
    <citation type="submission" date="2020-03" db="EMBL/GenBank/DDBJ databases">
        <title>A transcriptome and proteome of the tick Rhipicephalus microplus shaped by the genetic composition of its hosts and developmental stage.</title>
        <authorList>
            <person name="Garcia G.R."/>
            <person name="Ribeiro J.M.C."/>
            <person name="Maruyama S.R."/>
            <person name="Gardinasse L.G."/>
            <person name="Nelson K."/>
            <person name="Ferreira B.R."/>
            <person name="Andrade T.G."/>
            <person name="Santos I.K.F.M."/>
        </authorList>
    </citation>
    <scope>NUCLEOTIDE SEQUENCE</scope>
    <source>
        <strain evidence="1">NSGR</strain>
        <tissue evidence="1">Salivary glands</tissue>
    </source>
</reference>
<protein>
    <submittedName>
        <fullName evidence="1">Uncharacterized protein</fullName>
    </submittedName>
</protein>
<dbReference type="AlphaFoldDB" id="A0A6G5AH67"/>
<organism evidence="1">
    <name type="scientific">Rhipicephalus microplus</name>
    <name type="common">Cattle tick</name>
    <name type="synonym">Boophilus microplus</name>
    <dbReference type="NCBI Taxonomy" id="6941"/>
    <lineage>
        <taxon>Eukaryota</taxon>
        <taxon>Metazoa</taxon>
        <taxon>Ecdysozoa</taxon>
        <taxon>Arthropoda</taxon>
        <taxon>Chelicerata</taxon>
        <taxon>Arachnida</taxon>
        <taxon>Acari</taxon>
        <taxon>Parasitiformes</taxon>
        <taxon>Ixodida</taxon>
        <taxon>Ixodoidea</taxon>
        <taxon>Ixodidae</taxon>
        <taxon>Rhipicephalinae</taxon>
        <taxon>Rhipicephalus</taxon>
        <taxon>Boophilus</taxon>
    </lineage>
</organism>
<proteinExistence type="predicted"/>
<name>A0A6G5AH67_RHIMP</name>